<dbReference type="EMBL" id="ABWP01000011">
    <property type="protein sequence ID" value="EEA85956.1"/>
    <property type="molecule type" value="Genomic_DNA"/>
</dbReference>
<name>B6FWP5_PEPHT</name>
<dbReference type="CDD" id="cd00885">
    <property type="entry name" value="cinA"/>
    <property type="match status" value="1"/>
</dbReference>
<dbReference type="eggNOG" id="COG1546">
    <property type="taxonomic scope" value="Bacteria"/>
</dbReference>
<dbReference type="PIRSF" id="PIRSF006728">
    <property type="entry name" value="CinA"/>
    <property type="match status" value="1"/>
</dbReference>
<organism evidence="3 4">
    <name type="scientific">Peptacetobacter hiranonis (strain DSM 13275 / JCM 10541 / KCTC 15199 / TO-931)</name>
    <name type="common">Clostridium hiranonis</name>
    <dbReference type="NCBI Taxonomy" id="500633"/>
    <lineage>
        <taxon>Bacteria</taxon>
        <taxon>Bacillati</taxon>
        <taxon>Bacillota</taxon>
        <taxon>Clostridia</taxon>
        <taxon>Peptostreptococcales</taxon>
        <taxon>Peptostreptococcaceae</taxon>
        <taxon>Peptacetobacter</taxon>
    </lineage>
</organism>
<dbReference type="HAMAP" id="MF_00226_B">
    <property type="entry name" value="CinA_B"/>
    <property type="match status" value="1"/>
</dbReference>
<evidence type="ECO:0000259" key="2">
    <source>
        <dbReference type="SMART" id="SM00852"/>
    </source>
</evidence>
<reference evidence="3 4" key="1">
    <citation type="submission" date="2008-09" db="EMBL/GenBank/DDBJ databases">
        <authorList>
            <person name="Fulton L."/>
            <person name="Clifton S."/>
            <person name="Fulton B."/>
            <person name="Xu J."/>
            <person name="Minx P."/>
            <person name="Pepin K.H."/>
            <person name="Johnson M."/>
            <person name="Thiruvilangam P."/>
            <person name="Bhonagiri V."/>
            <person name="Nash W.E."/>
            <person name="Mardis E.R."/>
            <person name="Wilson R.K."/>
        </authorList>
    </citation>
    <scope>NUCLEOTIDE SEQUENCE [LARGE SCALE GENOMIC DNA]</scope>
    <source>
        <strain evidence="3 4">DSM 13275</strain>
    </source>
</reference>
<evidence type="ECO:0000313" key="4">
    <source>
        <dbReference type="Proteomes" id="UP000003178"/>
    </source>
</evidence>
<keyword evidence="4" id="KW-1185">Reference proteome</keyword>
<dbReference type="SUPFAM" id="SSF142433">
    <property type="entry name" value="CinA-like"/>
    <property type="match status" value="1"/>
</dbReference>
<sequence length="423" mass="46274">MKYLRAELISVGTELLLGDIVNTNAQYISKELAALGIGVFHQSTVGDNPQRLLECFDEALKRSDLVITTGGLGPTKDDLTKEMAAEYFGQEMVLHEESWEYIKERCMKFAPGKPIPENNKKQAMFPVEATVLKNNNGTAPGAIFEKDGKRIIVLPGPPWEMKAMFNESVRPFLQQFTDSMLVSRVLRFNGIGESALELEIEDILDNQTNPTVALYAKEMEVLIRITAKAKDDEEAKELLDAKVAEIRERVGKYIYAEGGEELVDGDSKIEETVAKMLVEKGLTIATAESCTGGLVAGTLINYPGISDVFLEGCVTYSNAAKVKRLGVSEETLENYGAVSPQTATEMAEGIRKGLGADIGLSTTGVAGPGGGTDEKPVGLVYTAISINGETKVRKNNFRGDRQKVRRRAVRQILIDLKSMLEEL</sequence>
<dbReference type="InterPro" id="IPR008136">
    <property type="entry name" value="CinA_C"/>
</dbReference>
<comment type="caution">
    <text evidence="3">The sequence shown here is derived from an EMBL/GenBank/DDBJ whole genome shotgun (WGS) entry which is preliminary data.</text>
</comment>
<dbReference type="Gene3D" id="3.90.950.20">
    <property type="entry name" value="CinA-like"/>
    <property type="match status" value="1"/>
</dbReference>
<dbReference type="PANTHER" id="PTHR13939">
    <property type="entry name" value="NICOTINAMIDE-NUCLEOTIDE AMIDOHYDROLASE PNCC"/>
    <property type="match status" value="1"/>
</dbReference>
<evidence type="ECO:0000256" key="1">
    <source>
        <dbReference type="HAMAP-Rule" id="MF_00226"/>
    </source>
</evidence>
<gene>
    <name evidence="1" type="primary">cinA</name>
    <name evidence="3" type="ORF">CLOHIR_00294</name>
</gene>
<comment type="similarity">
    <text evidence="1">Belongs to the CinA family.</text>
</comment>
<dbReference type="NCBIfam" id="TIGR00200">
    <property type="entry name" value="cinA_nterm"/>
    <property type="match status" value="1"/>
</dbReference>
<dbReference type="SUPFAM" id="SSF53218">
    <property type="entry name" value="Molybdenum cofactor biosynthesis proteins"/>
    <property type="match status" value="1"/>
</dbReference>
<dbReference type="HOGENOM" id="CLU_030805_9_3_9"/>
<dbReference type="InterPro" id="IPR036425">
    <property type="entry name" value="MoaB/Mog-like_dom_sf"/>
</dbReference>
<protein>
    <recommendedName>
        <fullName evidence="1">Putative competence-damage inducible protein</fullName>
    </recommendedName>
</protein>
<dbReference type="Gene3D" id="3.40.980.10">
    <property type="entry name" value="MoaB/Mog-like domain"/>
    <property type="match status" value="1"/>
</dbReference>
<reference evidence="3 4" key="2">
    <citation type="submission" date="2008-10" db="EMBL/GenBank/DDBJ databases">
        <title>Draft genome sequence of Clostridium hiranonis (DSM 13275).</title>
        <authorList>
            <person name="Sudarsanam P."/>
            <person name="Ley R."/>
            <person name="Guruge J."/>
            <person name="Turnbaugh P.J."/>
            <person name="Mahowald M."/>
            <person name="Liep D."/>
            <person name="Gordon J."/>
        </authorList>
    </citation>
    <scope>NUCLEOTIDE SEQUENCE [LARGE SCALE GENOMIC DNA]</scope>
    <source>
        <strain evidence="3 4">DSM 13275</strain>
    </source>
</reference>
<dbReference type="NCBIfam" id="NF001813">
    <property type="entry name" value="PRK00549.1"/>
    <property type="match status" value="1"/>
</dbReference>
<dbReference type="eggNOG" id="COG1058">
    <property type="taxonomic scope" value="Bacteria"/>
</dbReference>
<dbReference type="Pfam" id="PF18146">
    <property type="entry name" value="CinA_KH"/>
    <property type="match status" value="1"/>
</dbReference>
<dbReference type="Pfam" id="PF00994">
    <property type="entry name" value="MoCF_biosynth"/>
    <property type="match status" value="1"/>
</dbReference>
<dbReference type="NCBIfam" id="TIGR00177">
    <property type="entry name" value="molyb_syn"/>
    <property type="match status" value="1"/>
</dbReference>
<dbReference type="STRING" id="500633.CLOHIR_00294"/>
<evidence type="ECO:0000313" key="3">
    <source>
        <dbReference type="EMBL" id="EEA85956.1"/>
    </source>
</evidence>
<dbReference type="InterPro" id="IPR001453">
    <property type="entry name" value="MoaB/Mog_dom"/>
</dbReference>
<dbReference type="PANTHER" id="PTHR13939:SF0">
    <property type="entry name" value="NMN AMIDOHYDROLASE-LIKE PROTEIN YFAY"/>
    <property type="match status" value="1"/>
</dbReference>
<dbReference type="InterPro" id="IPR036653">
    <property type="entry name" value="CinA-like_C"/>
</dbReference>
<dbReference type="Proteomes" id="UP000003178">
    <property type="component" value="Unassembled WGS sequence"/>
</dbReference>
<dbReference type="NCBIfam" id="TIGR00199">
    <property type="entry name" value="PncC_domain"/>
    <property type="match status" value="1"/>
</dbReference>
<proteinExistence type="inferred from homology"/>
<feature type="domain" description="MoaB/Mog" evidence="2">
    <location>
        <begin position="7"/>
        <end position="175"/>
    </location>
</feature>
<dbReference type="InterPro" id="IPR050101">
    <property type="entry name" value="CinA"/>
</dbReference>
<dbReference type="Gene3D" id="3.30.70.2860">
    <property type="match status" value="1"/>
</dbReference>
<dbReference type="SMART" id="SM00852">
    <property type="entry name" value="MoCF_biosynth"/>
    <property type="match status" value="1"/>
</dbReference>
<dbReference type="InterPro" id="IPR008135">
    <property type="entry name" value="Competence-induced_CinA"/>
</dbReference>
<dbReference type="AlphaFoldDB" id="B6FWP5"/>
<dbReference type="Pfam" id="PF02464">
    <property type="entry name" value="CinA"/>
    <property type="match status" value="1"/>
</dbReference>
<accession>B6FWP5</accession>
<dbReference type="InterPro" id="IPR041424">
    <property type="entry name" value="CinA_KH"/>
</dbReference>